<keyword evidence="2" id="KW-1185">Reference proteome</keyword>
<accession>A0ACB9J164</accession>
<comment type="caution">
    <text evidence="1">The sequence shown here is derived from an EMBL/GenBank/DDBJ whole genome shotgun (WGS) entry which is preliminary data.</text>
</comment>
<dbReference type="Proteomes" id="UP001056120">
    <property type="component" value="Linkage Group LG06"/>
</dbReference>
<gene>
    <name evidence="1" type="ORF">L1987_18040</name>
</gene>
<reference evidence="1 2" key="2">
    <citation type="journal article" date="2022" name="Mol. Ecol. Resour.">
        <title>The genomes of chicory, endive, great burdock and yacon provide insights into Asteraceae paleo-polyploidization history and plant inulin production.</title>
        <authorList>
            <person name="Fan W."/>
            <person name="Wang S."/>
            <person name="Wang H."/>
            <person name="Wang A."/>
            <person name="Jiang F."/>
            <person name="Liu H."/>
            <person name="Zhao H."/>
            <person name="Xu D."/>
            <person name="Zhang Y."/>
        </authorList>
    </citation>
    <scope>NUCLEOTIDE SEQUENCE [LARGE SCALE GENOMIC DNA]</scope>
    <source>
        <strain evidence="2">cv. Yunnan</strain>
        <tissue evidence="1">Leaves</tissue>
    </source>
</reference>
<reference evidence="2" key="1">
    <citation type="journal article" date="2022" name="Mol. Ecol. Resour.">
        <title>The genomes of chicory, endive, great burdock and yacon provide insights into Asteraceae palaeo-polyploidization history and plant inulin production.</title>
        <authorList>
            <person name="Fan W."/>
            <person name="Wang S."/>
            <person name="Wang H."/>
            <person name="Wang A."/>
            <person name="Jiang F."/>
            <person name="Liu H."/>
            <person name="Zhao H."/>
            <person name="Xu D."/>
            <person name="Zhang Y."/>
        </authorList>
    </citation>
    <scope>NUCLEOTIDE SEQUENCE [LARGE SCALE GENOMIC DNA]</scope>
    <source>
        <strain evidence="2">cv. Yunnan</strain>
    </source>
</reference>
<evidence type="ECO:0000313" key="1">
    <source>
        <dbReference type="EMBL" id="KAI3813320.1"/>
    </source>
</evidence>
<proteinExistence type="predicted"/>
<protein>
    <submittedName>
        <fullName evidence="1">Uncharacterized protein</fullName>
    </submittedName>
</protein>
<organism evidence="1 2">
    <name type="scientific">Smallanthus sonchifolius</name>
    <dbReference type="NCBI Taxonomy" id="185202"/>
    <lineage>
        <taxon>Eukaryota</taxon>
        <taxon>Viridiplantae</taxon>
        <taxon>Streptophyta</taxon>
        <taxon>Embryophyta</taxon>
        <taxon>Tracheophyta</taxon>
        <taxon>Spermatophyta</taxon>
        <taxon>Magnoliopsida</taxon>
        <taxon>eudicotyledons</taxon>
        <taxon>Gunneridae</taxon>
        <taxon>Pentapetalae</taxon>
        <taxon>asterids</taxon>
        <taxon>campanulids</taxon>
        <taxon>Asterales</taxon>
        <taxon>Asteraceae</taxon>
        <taxon>Asteroideae</taxon>
        <taxon>Heliantheae alliance</taxon>
        <taxon>Millerieae</taxon>
        <taxon>Smallanthus</taxon>
    </lineage>
</organism>
<dbReference type="EMBL" id="CM042023">
    <property type="protein sequence ID" value="KAI3813320.1"/>
    <property type="molecule type" value="Genomic_DNA"/>
</dbReference>
<name>A0ACB9J164_9ASTR</name>
<sequence length="82" mass="9401">MSNWSISIFCYKDFDDGLLQRINEVAYEDEIKDILPPDVSNYLISEDDTSALNGSKEPHADLRRCCALNLNLVFVAYVVKRE</sequence>
<evidence type="ECO:0000313" key="2">
    <source>
        <dbReference type="Proteomes" id="UP001056120"/>
    </source>
</evidence>